<dbReference type="OMA" id="SERLCHN"/>
<dbReference type="EMBL" id="VFQX01000053">
    <property type="protein sequence ID" value="KAF0974064.1"/>
    <property type="molecule type" value="Genomic_DNA"/>
</dbReference>
<sequence>MSNNNGHRMNTSLQNLYDDFFRDIDSNSPLRRMIPSPVRISGRNHSTTMSSSRFSDYHLSAQLRISKFKTMYAQLPLEMHYHLMSFLDEASLMKMAISGKCLMALVTLFMIGGGGAEMSRFKSIYSYERTNSNEMEFHNISNNSGCQKLKHRISKRFLLVMLHNLNDLVKKESKKTIPSSSSNMTTTVSSSNTIRTNYSSNHLKQSPRGSPARLETVTSSNDHPVEKKPSLTRVNSDFNMYLSKFDFSNDDVMHKMPWMEEFKIQPFLYDSNALDLQYLTNDILLDSSAMNTMRKTLISIGAFKNIQALYLTINDTVSLDVLFPYSVKSSSGFFSKLIGGGGGSSSSEVSPTIGVTSSSSDSTSTSSFTTTTSSVATQDPITPSLWSFEDLLPRIRVLQLTNYIPKKKYELNQLLKQTVSLMSLEIEFPLRFFAQIDPLRSNEHLVKHLTYLSIVKPPPSFMSEVDPFQEFPKLKTLNYIILPVVDNASTKFVLMNILEGNVASVSGTTSKLTAKLLDSISSYNSVVENFVHRLKNSKLEKINFVQRPFSLSSEITEKLFTYLRKAGEQSPIILFPMLKELTTNDSTFEDFKRYGDSWSLLLSGGPLTHRFHIGSENSLELLTYIVLMEHLPYGLMKLVKHHCKSLRRVILEAHTSCVLDHALLSVDSGLANLQYLSISSFTVTDIVSLLNPLIRSPKLRHVQLKNMTFPPLEDLDKKAIKTQSCHSSLEMLEISNSSIHMHFLVCLIYPMRKTLNHLKISNCTMSGTSLTNNEIYHLICLTEEETRKDASEFTHVDFNTLIRFSSMHTLHIEKSSLEFCHNLFSIFAFPCIHSVIIGPDMKHKTEDHTSQSVAAFSTFIKGSSALYNNNLKSTELNGRSTTSSSSPPTPTLRSNTTLIDTFFIPSLEKFSILDHRSQDSKNASFFNIDLLQQIFKYHSHSLTCLKLNAPVNISASTWKEVFTQSERLCHNLKTLHIYSYKFSNEEIQNLLEFLRHFYNLTDLYIELDGKNPNNEFFERLEEKCINLENVEILGNGSNDVSYQSLLNFVIQLKNLQSLTLHFEPRVTNTFTGVSSIEDLKTVYRSRIHKAPPKILFQEPVSALAKYQ</sequence>
<reference evidence="2 3" key="1">
    <citation type="journal article" date="2019" name="Sci. Rep.">
        <title>Nanopore sequencing improves the draft genome of the human pathogenic amoeba Naegleria fowleri.</title>
        <authorList>
            <person name="Liechti N."/>
            <person name="Schurch N."/>
            <person name="Bruggmann R."/>
            <person name="Wittwer M."/>
        </authorList>
    </citation>
    <scope>NUCLEOTIDE SEQUENCE [LARGE SCALE GENOMIC DNA]</scope>
    <source>
        <strain evidence="2 3">ATCC 30894</strain>
    </source>
</reference>
<feature type="region of interest" description="Disordered" evidence="1">
    <location>
        <begin position="172"/>
        <end position="229"/>
    </location>
</feature>
<evidence type="ECO:0008006" key="4">
    <source>
        <dbReference type="Google" id="ProtNLM"/>
    </source>
</evidence>
<keyword evidence="3" id="KW-1185">Reference proteome</keyword>
<dbReference type="VEuPathDB" id="AmoebaDB:NF0106690"/>
<feature type="compositionally biased region" description="Low complexity" evidence="1">
    <location>
        <begin position="356"/>
        <end position="374"/>
    </location>
</feature>
<feature type="compositionally biased region" description="Polar residues" evidence="1">
    <location>
        <begin position="194"/>
        <end position="208"/>
    </location>
</feature>
<organism evidence="2 3">
    <name type="scientific">Naegleria fowleri</name>
    <name type="common">Brain eating amoeba</name>
    <dbReference type="NCBI Taxonomy" id="5763"/>
    <lineage>
        <taxon>Eukaryota</taxon>
        <taxon>Discoba</taxon>
        <taxon>Heterolobosea</taxon>
        <taxon>Tetramitia</taxon>
        <taxon>Eutetramitia</taxon>
        <taxon>Vahlkampfiidae</taxon>
        <taxon>Naegleria</taxon>
    </lineage>
</organism>
<feature type="region of interest" description="Disordered" evidence="1">
    <location>
        <begin position="342"/>
        <end position="377"/>
    </location>
</feature>
<evidence type="ECO:0000313" key="3">
    <source>
        <dbReference type="Proteomes" id="UP000444721"/>
    </source>
</evidence>
<evidence type="ECO:0000313" key="2">
    <source>
        <dbReference type="EMBL" id="KAF0974064.1"/>
    </source>
</evidence>
<gene>
    <name evidence="2" type="ORF">FDP41_006674</name>
</gene>
<name>A0A6A5BJ44_NAEFO</name>
<dbReference type="OrthoDB" id="10335805at2759"/>
<proteinExistence type="predicted"/>
<protein>
    <recommendedName>
        <fullName evidence="4">F-box domain-containing protein</fullName>
    </recommendedName>
</protein>
<dbReference type="VEuPathDB" id="AmoebaDB:NfTy_074490"/>
<dbReference type="Proteomes" id="UP000444721">
    <property type="component" value="Unassembled WGS sequence"/>
</dbReference>
<dbReference type="RefSeq" id="XP_044558777.1">
    <property type="nucleotide sequence ID" value="XM_044710334.1"/>
</dbReference>
<comment type="caution">
    <text evidence="2">The sequence shown here is derived from an EMBL/GenBank/DDBJ whole genome shotgun (WGS) entry which is preliminary data.</text>
</comment>
<dbReference type="SUPFAM" id="SSF52047">
    <property type="entry name" value="RNI-like"/>
    <property type="match status" value="1"/>
</dbReference>
<dbReference type="AlphaFoldDB" id="A0A6A5BJ44"/>
<accession>A0A6A5BJ44</accession>
<dbReference type="Gene3D" id="3.80.10.10">
    <property type="entry name" value="Ribonuclease Inhibitor"/>
    <property type="match status" value="2"/>
</dbReference>
<dbReference type="GeneID" id="68113892"/>
<dbReference type="VEuPathDB" id="AmoebaDB:FDP41_006674"/>
<dbReference type="InterPro" id="IPR032675">
    <property type="entry name" value="LRR_dom_sf"/>
</dbReference>
<feature type="compositionally biased region" description="Low complexity" evidence="1">
    <location>
        <begin position="179"/>
        <end position="193"/>
    </location>
</feature>
<evidence type="ECO:0000256" key="1">
    <source>
        <dbReference type="SAM" id="MobiDB-lite"/>
    </source>
</evidence>